<dbReference type="PANTHER" id="PTHR23119:SF44">
    <property type="entry name" value="PROTEIN LAP4"/>
    <property type="match status" value="1"/>
</dbReference>
<dbReference type="InterPro" id="IPR036034">
    <property type="entry name" value="PDZ_sf"/>
</dbReference>
<dbReference type="SMART" id="SM00228">
    <property type="entry name" value="PDZ"/>
    <property type="match status" value="1"/>
</dbReference>
<dbReference type="InterPro" id="IPR001611">
    <property type="entry name" value="Leu-rich_rpt"/>
</dbReference>
<dbReference type="InterPro" id="IPR001478">
    <property type="entry name" value="PDZ"/>
</dbReference>
<dbReference type="GO" id="GO:0005912">
    <property type="term" value="C:adherens junction"/>
    <property type="evidence" value="ECO:0007669"/>
    <property type="project" value="TreeGrafter"/>
</dbReference>
<comment type="caution">
    <text evidence="5">The sequence shown here is derived from an EMBL/GenBank/DDBJ whole genome shotgun (WGS) entry which is preliminary data.</text>
</comment>
<keyword evidence="1" id="KW-0433">Leucine-rich repeat</keyword>
<dbReference type="PROSITE" id="PS51450">
    <property type="entry name" value="LRR"/>
    <property type="match status" value="3"/>
</dbReference>
<proteinExistence type="predicted"/>
<dbReference type="Proteomes" id="UP000835052">
    <property type="component" value="Unassembled WGS sequence"/>
</dbReference>
<sequence length="965" mass="106465">MPSFFCLPIACKRQIDSLDRRQNNLYDVPSDIDKYRRTLEYLQLSMNHIEALPKKLFTLRLLRVLDVSDNEIAVVPPDVAKLSSMVELNLSRNKITDLPEELKECRELRILDLSGNAITRFPDVLVKCESIMSLCLLDVSLTALPQNIGQLKNLRILEARDNLLRKVPSSIVDLANLQVLDLGLNEINEIPEDMGKMESLREFYIDSNGLNTLPESITKCRQLEQLDVSDNKLMVLPADMGDLVNLTDVCVSLNSLEVFPNSIGRLKKLSILKADRNCLTELTESIGDCESLVELHLFDNLLSEIPQSIGQLRKLNMLHLAKNQITACPETIGSCESLSVLILRDNSICDLPMTIGKCENLKVLDVAANKLTFLPFTINVLYKLQALWLAVNQPQTMVKLSRERDPRTGMQVLTCYLLPQASAANEEERAQSRSFLGGPKVHFPDEEATVDEEKGPIGQFERHNTPHPKPAKLKKNSIDGHIIHHDEDQPTSLLLKKPTSPQQSFASPTSPPSAAPRSSLKNQSLDESSASRTRANETITSQNSTQSEQTSLRRIVIRRDASKDLGLSIAGGRDDPYIEGDSGIFVTKVNPGSAADKAGLMVDDKLIRANDISVTDASQKEAVAVMKAARDNVELLVRRSDSALNSSASLQAVRENGGGSRESISALTHGSNGRMTSSPATSSIGMPLRQETPSSVGSPPRGSINGLYAETNGSSLHDILDDEHDLRIPDLTLNSTKDSFNLSKDADFEMEPANSPLPAAIPEPVMTKPKLPPPVAPKPILKRPPVLPPQDLDVPVANAENAPPERMNFASKLEKFKAIDVKTPPKSLPPPEKKPLLSMQDMQKLKEEEVKKLAKNGGLMYGMELSPEKESYDHFLEDSPLPRQPSVIRTKKAENRAIAAGLITANDEGLSEDERIKKEQQQRSEWRAARLKSLEQRSADADALMHRLQISSPIAANGDILFADE</sequence>
<evidence type="ECO:0000256" key="2">
    <source>
        <dbReference type="ARBA" id="ARBA00022737"/>
    </source>
</evidence>
<feature type="compositionally biased region" description="Low complexity" evidence="3">
    <location>
        <begin position="498"/>
        <end position="508"/>
    </location>
</feature>
<feature type="region of interest" description="Disordered" evidence="3">
    <location>
        <begin position="428"/>
        <end position="474"/>
    </location>
</feature>
<dbReference type="Pfam" id="PF00595">
    <property type="entry name" value="PDZ"/>
    <property type="match status" value="1"/>
</dbReference>
<dbReference type="PROSITE" id="PS50106">
    <property type="entry name" value="PDZ"/>
    <property type="match status" value="1"/>
</dbReference>
<reference evidence="5" key="1">
    <citation type="submission" date="2020-10" db="EMBL/GenBank/DDBJ databases">
        <authorList>
            <person name="Kikuchi T."/>
        </authorList>
    </citation>
    <scope>NUCLEOTIDE SEQUENCE</scope>
    <source>
        <strain evidence="5">NKZ352</strain>
    </source>
</reference>
<gene>
    <name evidence="5" type="ORF">CAUJ_LOCUS2895</name>
</gene>
<dbReference type="GO" id="GO:0016323">
    <property type="term" value="C:basolateral plasma membrane"/>
    <property type="evidence" value="ECO:0007669"/>
    <property type="project" value="TreeGrafter"/>
</dbReference>
<dbReference type="GO" id="GO:0014069">
    <property type="term" value="C:postsynaptic density"/>
    <property type="evidence" value="ECO:0007669"/>
    <property type="project" value="TreeGrafter"/>
</dbReference>
<dbReference type="OrthoDB" id="2187496at2759"/>
<dbReference type="InterPro" id="IPR003591">
    <property type="entry name" value="Leu-rich_rpt_typical-subtyp"/>
</dbReference>
<dbReference type="Gene3D" id="3.80.10.10">
    <property type="entry name" value="Ribonuclease Inhibitor"/>
    <property type="match status" value="2"/>
</dbReference>
<dbReference type="InterPro" id="IPR032675">
    <property type="entry name" value="LRR_dom_sf"/>
</dbReference>
<feature type="compositionally biased region" description="Polar residues" evidence="3">
    <location>
        <begin position="520"/>
        <end position="533"/>
    </location>
</feature>
<dbReference type="GO" id="GO:0019901">
    <property type="term" value="F:protein kinase binding"/>
    <property type="evidence" value="ECO:0007669"/>
    <property type="project" value="TreeGrafter"/>
</dbReference>
<feature type="region of interest" description="Disordered" evidence="3">
    <location>
        <begin position="649"/>
        <end position="701"/>
    </location>
</feature>
<feature type="domain" description="PDZ" evidence="4">
    <location>
        <begin position="554"/>
        <end position="641"/>
    </location>
</feature>
<dbReference type="SMART" id="SM00364">
    <property type="entry name" value="LRR_BAC"/>
    <property type="match status" value="7"/>
</dbReference>
<dbReference type="AlphaFoldDB" id="A0A8S1GTM3"/>
<name>A0A8S1GTM3_9PELO</name>
<evidence type="ECO:0000256" key="1">
    <source>
        <dbReference type="ARBA" id="ARBA00022614"/>
    </source>
</evidence>
<dbReference type="EMBL" id="CAJGYM010000005">
    <property type="protein sequence ID" value="CAD6186976.1"/>
    <property type="molecule type" value="Genomic_DNA"/>
</dbReference>
<dbReference type="SUPFAM" id="SSF50156">
    <property type="entry name" value="PDZ domain-like"/>
    <property type="match status" value="1"/>
</dbReference>
<dbReference type="GO" id="GO:0098968">
    <property type="term" value="P:neurotransmitter receptor transport postsynaptic membrane to endosome"/>
    <property type="evidence" value="ECO:0007669"/>
    <property type="project" value="TreeGrafter"/>
</dbReference>
<feature type="compositionally biased region" description="Basic residues" evidence="3">
    <location>
        <begin position="465"/>
        <end position="474"/>
    </location>
</feature>
<evidence type="ECO:0000259" key="4">
    <source>
        <dbReference type="PROSITE" id="PS50106"/>
    </source>
</evidence>
<keyword evidence="6" id="KW-1185">Reference proteome</keyword>
<dbReference type="GO" id="GO:0098609">
    <property type="term" value="P:cell-cell adhesion"/>
    <property type="evidence" value="ECO:0007669"/>
    <property type="project" value="TreeGrafter"/>
</dbReference>
<organism evidence="5 6">
    <name type="scientific">Caenorhabditis auriculariae</name>
    <dbReference type="NCBI Taxonomy" id="2777116"/>
    <lineage>
        <taxon>Eukaryota</taxon>
        <taxon>Metazoa</taxon>
        <taxon>Ecdysozoa</taxon>
        <taxon>Nematoda</taxon>
        <taxon>Chromadorea</taxon>
        <taxon>Rhabditida</taxon>
        <taxon>Rhabditina</taxon>
        <taxon>Rhabditomorpha</taxon>
        <taxon>Rhabditoidea</taxon>
        <taxon>Rhabditidae</taxon>
        <taxon>Peloderinae</taxon>
        <taxon>Caenorhabditis</taxon>
    </lineage>
</organism>
<dbReference type="Pfam" id="PF13855">
    <property type="entry name" value="LRR_8"/>
    <property type="match status" value="2"/>
</dbReference>
<feature type="region of interest" description="Disordered" evidence="3">
    <location>
        <begin position="492"/>
        <end position="551"/>
    </location>
</feature>
<accession>A0A8S1GTM3</accession>
<dbReference type="InterPro" id="IPR050614">
    <property type="entry name" value="Synaptic_Scaffolding_LAP-MAGUK"/>
</dbReference>
<evidence type="ECO:0000313" key="5">
    <source>
        <dbReference type="EMBL" id="CAD6186976.1"/>
    </source>
</evidence>
<dbReference type="SMART" id="SM00369">
    <property type="entry name" value="LRR_TYP"/>
    <property type="match status" value="11"/>
</dbReference>
<protein>
    <recommendedName>
        <fullName evidence="4">PDZ domain-containing protein</fullName>
    </recommendedName>
</protein>
<feature type="compositionally biased region" description="Low complexity" evidence="3">
    <location>
        <begin position="536"/>
        <end position="550"/>
    </location>
</feature>
<evidence type="ECO:0000313" key="6">
    <source>
        <dbReference type="Proteomes" id="UP000835052"/>
    </source>
</evidence>
<dbReference type="GO" id="GO:0045197">
    <property type="term" value="P:establishment or maintenance of epithelial cell apical/basal polarity"/>
    <property type="evidence" value="ECO:0007669"/>
    <property type="project" value="TreeGrafter"/>
</dbReference>
<dbReference type="GO" id="GO:0043113">
    <property type="term" value="P:receptor clustering"/>
    <property type="evidence" value="ECO:0007669"/>
    <property type="project" value="TreeGrafter"/>
</dbReference>
<dbReference type="Gene3D" id="2.30.42.10">
    <property type="match status" value="1"/>
</dbReference>
<evidence type="ECO:0000256" key="3">
    <source>
        <dbReference type="SAM" id="MobiDB-lite"/>
    </source>
</evidence>
<dbReference type="SUPFAM" id="SSF52058">
    <property type="entry name" value="L domain-like"/>
    <property type="match status" value="2"/>
</dbReference>
<keyword evidence="2" id="KW-0677">Repeat</keyword>
<dbReference type="GO" id="GO:0045211">
    <property type="term" value="C:postsynaptic membrane"/>
    <property type="evidence" value="ECO:0007669"/>
    <property type="project" value="TreeGrafter"/>
</dbReference>
<feature type="compositionally biased region" description="Basic and acidic residues" evidence="3">
    <location>
        <begin position="451"/>
        <end position="464"/>
    </location>
</feature>
<feature type="compositionally biased region" description="Polar residues" evidence="3">
    <location>
        <begin position="662"/>
        <end position="684"/>
    </location>
</feature>
<dbReference type="PANTHER" id="PTHR23119">
    <property type="entry name" value="DISCS LARGE"/>
    <property type="match status" value="1"/>
</dbReference>
<dbReference type="GO" id="GO:0098887">
    <property type="term" value="P:neurotransmitter receptor transport, endosome to postsynaptic membrane"/>
    <property type="evidence" value="ECO:0007669"/>
    <property type="project" value="TreeGrafter"/>
</dbReference>